<keyword evidence="2" id="KW-1185">Reference proteome</keyword>
<protein>
    <submittedName>
        <fullName evidence="3">Transmembrane protein</fullName>
    </submittedName>
</protein>
<sequence length="74" mass="8511">MRQTSDLELAAFLFSLPIVVTEDRPYFEEDECISLDESHLGMNNDLDYSSLSINLQGGKNIFYVVFILIIIFVF</sequence>
<reference evidence="3" key="1">
    <citation type="submission" date="2016-11" db="UniProtKB">
        <authorList>
            <consortium name="WormBaseParasite"/>
        </authorList>
    </citation>
    <scope>IDENTIFICATION</scope>
</reference>
<evidence type="ECO:0000313" key="3">
    <source>
        <dbReference type="WBParaSite" id="Hba_09962"/>
    </source>
</evidence>
<accession>A0A1I7WXP1</accession>
<dbReference type="Proteomes" id="UP000095283">
    <property type="component" value="Unplaced"/>
</dbReference>
<feature type="transmembrane region" description="Helical" evidence="1">
    <location>
        <begin position="53"/>
        <end position="73"/>
    </location>
</feature>
<organism evidence="2 3">
    <name type="scientific">Heterorhabditis bacteriophora</name>
    <name type="common">Entomopathogenic nematode worm</name>
    <dbReference type="NCBI Taxonomy" id="37862"/>
    <lineage>
        <taxon>Eukaryota</taxon>
        <taxon>Metazoa</taxon>
        <taxon>Ecdysozoa</taxon>
        <taxon>Nematoda</taxon>
        <taxon>Chromadorea</taxon>
        <taxon>Rhabditida</taxon>
        <taxon>Rhabditina</taxon>
        <taxon>Rhabditomorpha</taxon>
        <taxon>Strongyloidea</taxon>
        <taxon>Heterorhabditidae</taxon>
        <taxon>Heterorhabditis</taxon>
    </lineage>
</organism>
<keyword evidence="1" id="KW-0812">Transmembrane</keyword>
<proteinExistence type="predicted"/>
<keyword evidence="1" id="KW-1133">Transmembrane helix</keyword>
<dbReference type="WBParaSite" id="Hba_09962">
    <property type="protein sequence ID" value="Hba_09962"/>
    <property type="gene ID" value="Hba_09962"/>
</dbReference>
<keyword evidence="1" id="KW-0472">Membrane</keyword>
<name>A0A1I7WXP1_HETBA</name>
<evidence type="ECO:0000256" key="1">
    <source>
        <dbReference type="SAM" id="Phobius"/>
    </source>
</evidence>
<evidence type="ECO:0000313" key="2">
    <source>
        <dbReference type="Proteomes" id="UP000095283"/>
    </source>
</evidence>
<dbReference type="AlphaFoldDB" id="A0A1I7WXP1"/>